<dbReference type="EMBL" id="BJYF01000018">
    <property type="protein sequence ID" value="GEN60459.1"/>
    <property type="molecule type" value="Genomic_DNA"/>
</dbReference>
<organism evidence="2 3">
    <name type="scientific">Acetobacter nitrogenifigens DSM 23921 = NBRC 105050</name>
    <dbReference type="NCBI Taxonomy" id="1120919"/>
    <lineage>
        <taxon>Bacteria</taxon>
        <taxon>Pseudomonadati</taxon>
        <taxon>Pseudomonadota</taxon>
        <taxon>Alphaproteobacteria</taxon>
        <taxon>Acetobacterales</taxon>
        <taxon>Acetobacteraceae</taxon>
        <taxon>Acetobacter</taxon>
    </lineage>
</organism>
<evidence type="ECO:0000313" key="3">
    <source>
        <dbReference type="Proteomes" id="UP000321635"/>
    </source>
</evidence>
<keyword evidence="1" id="KW-0812">Transmembrane</keyword>
<reference evidence="2 3" key="1">
    <citation type="submission" date="2019-07" db="EMBL/GenBank/DDBJ databases">
        <title>Whole genome shotgun sequence of Acetobacter nitrogenifigens NBRC 105050.</title>
        <authorList>
            <person name="Hosoyama A."/>
            <person name="Uohara A."/>
            <person name="Ohji S."/>
            <person name="Ichikawa N."/>
        </authorList>
    </citation>
    <scope>NUCLEOTIDE SEQUENCE [LARGE SCALE GENOMIC DNA]</scope>
    <source>
        <strain evidence="2 3">NBRC 105050</strain>
    </source>
</reference>
<keyword evidence="1" id="KW-0472">Membrane</keyword>
<dbReference type="Proteomes" id="UP000321635">
    <property type="component" value="Unassembled WGS sequence"/>
</dbReference>
<dbReference type="STRING" id="1120919.GCA_000429165_02430"/>
<sequence>MRGGTQFMNRILASWPLVLLALMARLSFGGLVLPQAAPDDPVARVAALSLLCDSQHVGDGTPHEHIPSDMGDGIFLLGDALDNPAPAFVAFALLFLTFCVPCARVWCFPPVRGPPLRRVASLYPQGPPA</sequence>
<accession>A0A511XBW4</accession>
<evidence type="ECO:0000313" key="2">
    <source>
        <dbReference type="EMBL" id="GEN60459.1"/>
    </source>
</evidence>
<gene>
    <name evidence="2" type="ORF">ANI02nite_23430</name>
</gene>
<proteinExistence type="predicted"/>
<feature type="transmembrane region" description="Helical" evidence="1">
    <location>
        <begin position="85"/>
        <end position="108"/>
    </location>
</feature>
<protein>
    <submittedName>
        <fullName evidence="2">Uncharacterized protein</fullName>
    </submittedName>
</protein>
<dbReference type="AlphaFoldDB" id="A0A511XBW4"/>
<keyword evidence="1" id="KW-1133">Transmembrane helix</keyword>
<keyword evidence="3" id="KW-1185">Reference proteome</keyword>
<name>A0A511XBW4_9PROT</name>
<evidence type="ECO:0000256" key="1">
    <source>
        <dbReference type="SAM" id="Phobius"/>
    </source>
</evidence>
<comment type="caution">
    <text evidence="2">The sequence shown here is derived from an EMBL/GenBank/DDBJ whole genome shotgun (WGS) entry which is preliminary data.</text>
</comment>